<dbReference type="Gene3D" id="3.40.50.720">
    <property type="entry name" value="NAD(P)-binding Rossmann-like Domain"/>
    <property type="match status" value="1"/>
</dbReference>
<sequence length="330" mass="36445">MNGGRSVIYNRNFANVILTGFLLGRNSIAISIYNMNGKVVVITGANCGLGLHTAKALQAKGARVVMGCRSMERGEAAALEIHKKYPETEKPLVLQIDLSVLSSVEQFVEEFRARFRHLDVLINNAGIMSRDHLMSKGGVELNFAVNHLGHFHLTNLLLPSLESSCDGRIIIISSGLYRKVNAVPNIERLTNAKEPVENPYCVSKLANCLHTVALKRFLTTNSQVSVYAIRPGFVPGTELGRSTSWYLRKLAMPLMWMVGRSLDQGIQSTVHCATKPLAELQSGSLYNLCEVEEYTSAVTKKSAEELWSLSERLIKFAQNKEAHCLNTPVS</sequence>
<dbReference type="InterPro" id="IPR002347">
    <property type="entry name" value="SDR_fam"/>
</dbReference>
<gene>
    <name evidence="2" type="ORF">AB6A40_006712</name>
</gene>
<evidence type="ECO:0000313" key="2">
    <source>
        <dbReference type="EMBL" id="MFH4980003.1"/>
    </source>
</evidence>
<dbReference type="PANTHER" id="PTHR43157">
    <property type="entry name" value="PHOSPHATIDYLINOSITOL-GLYCAN BIOSYNTHESIS CLASS F PROTEIN-RELATED"/>
    <property type="match status" value="1"/>
</dbReference>
<reference evidence="2 3" key="1">
    <citation type="submission" date="2024-08" db="EMBL/GenBank/DDBJ databases">
        <title>Gnathostoma spinigerum genome.</title>
        <authorList>
            <person name="Gonzalez-Bertolin B."/>
            <person name="Monzon S."/>
            <person name="Zaballos A."/>
            <person name="Jimenez P."/>
            <person name="Dekumyoy P."/>
            <person name="Varona S."/>
            <person name="Cuesta I."/>
            <person name="Sumanam S."/>
            <person name="Adisakwattana P."/>
            <person name="Gasser R.B."/>
            <person name="Hernandez-Gonzalez A."/>
            <person name="Young N.D."/>
            <person name="Perteguer M.J."/>
        </authorList>
    </citation>
    <scope>NUCLEOTIDE SEQUENCE [LARGE SCALE GENOMIC DNA]</scope>
    <source>
        <strain evidence="2">AL3</strain>
        <tissue evidence="2">Liver</tissue>
    </source>
</reference>
<keyword evidence="1" id="KW-0560">Oxidoreductase</keyword>
<dbReference type="Proteomes" id="UP001608902">
    <property type="component" value="Unassembled WGS sequence"/>
</dbReference>
<dbReference type="PANTHER" id="PTHR43157:SF31">
    <property type="entry name" value="PHOSPHATIDYLINOSITOL-GLYCAN BIOSYNTHESIS CLASS F PROTEIN"/>
    <property type="match status" value="1"/>
</dbReference>
<comment type="caution">
    <text evidence="2">The sequence shown here is derived from an EMBL/GenBank/DDBJ whole genome shotgun (WGS) entry which is preliminary data.</text>
</comment>
<protein>
    <recommendedName>
        <fullName evidence="4">Retinol dehydrogenase 12</fullName>
    </recommendedName>
</protein>
<dbReference type="SUPFAM" id="SSF51735">
    <property type="entry name" value="NAD(P)-binding Rossmann-fold domains"/>
    <property type="match status" value="1"/>
</dbReference>
<dbReference type="Pfam" id="PF00106">
    <property type="entry name" value="adh_short"/>
    <property type="match status" value="1"/>
</dbReference>
<accession>A0ABD6EJ48</accession>
<evidence type="ECO:0000313" key="3">
    <source>
        <dbReference type="Proteomes" id="UP001608902"/>
    </source>
</evidence>
<dbReference type="PRINTS" id="PR00081">
    <property type="entry name" value="GDHRDH"/>
</dbReference>
<keyword evidence="3" id="KW-1185">Reference proteome</keyword>
<proteinExistence type="predicted"/>
<dbReference type="GO" id="GO:0016491">
    <property type="term" value="F:oxidoreductase activity"/>
    <property type="evidence" value="ECO:0007669"/>
    <property type="project" value="UniProtKB-KW"/>
</dbReference>
<evidence type="ECO:0008006" key="4">
    <source>
        <dbReference type="Google" id="ProtNLM"/>
    </source>
</evidence>
<evidence type="ECO:0000256" key="1">
    <source>
        <dbReference type="ARBA" id="ARBA00023002"/>
    </source>
</evidence>
<dbReference type="AlphaFoldDB" id="A0ABD6EJ48"/>
<dbReference type="EMBL" id="JBGFUD010004919">
    <property type="protein sequence ID" value="MFH4980003.1"/>
    <property type="molecule type" value="Genomic_DNA"/>
</dbReference>
<dbReference type="InterPro" id="IPR036291">
    <property type="entry name" value="NAD(P)-bd_dom_sf"/>
</dbReference>
<name>A0ABD6EJ48_9BILA</name>
<organism evidence="2 3">
    <name type="scientific">Gnathostoma spinigerum</name>
    <dbReference type="NCBI Taxonomy" id="75299"/>
    <lineage>
        <taxon>Eukaryota</taxon>
        <taxon>Metazoa</taxon>
        <taxon>Ecdysozoa</taxon>
        <taxon>Nematoda</taxon>
        <taxon>Chromadorea</taxon>
        <taxon>Rhabditida</taxon>
        <taxon>Spirurina</taxon>
        <taxon>Gnathostomatomorpha</taxon>
        <taxon>Gnathostomatoidea</taxon>
        <taxon>Gnathostomatidae</taxon>
        <taxon>Gnathostoma</taxon>
    </lineage>
</organism>